<reference evidence="1 4" key="1">
    <citation type="journal article" date="2014" name="Int. J. Syst. Evol. Microbiol.">
        <title>Complete genome sequence of Corynebacterium casei LMG S-19264T (=DSM 44701T), isolated from a smear-ripened cheese.</title>
        <authorList>
            <consortium name="US DOE Joint Genome Institute (JGI-PGF)"/>
            <person name="Walter F."/>
            <person name="Albersmeier A."/>
            <person name="Kalinowski J."/>
            <person name="Ruckert C."/>
        </authorList>
    </citation>
    <scope>NUCLEOTIDE SEQUENCE [LARGE SCALE GENOMIC DNA]</scope>
    <source>
        <strain evidence="1 4">JCM 4205</strain>
    </source>
</reference>
<dbReference type="EMBL" id="CP023693">
    <property type="protein sequence ID" value="QEV33292.1"/>
    <property type="molecule type" value="Genomic_DNA"/>
</dbReference>
<dbReference type="Proteomes" id="UP000326029">
    <property type="component" value="Chromosome"/>
</dbReference>
<gene>
    <name evidence="2" type="ORF">CP977_14870</name>
    <name evidence="1" type="ORF">GCM10010497_45840</name>
</gene>
<dbReference type="GeneID" id="95455055"/>
<sequence length="132" mass="15184">MSNRHDPTRKARVREREERRTTLRVLLGRLDRLSAAEAALLLEYVTAELDASDELRRRLIGLEQSSEQIHRRIRAAEDAIVEAEVARDRLAGYLNAVRRELGGEVLWPDVPYAVRRLVADRPQTARAHPEEL</sequence>
<name>A0AAV4KLS2_9ACTN</name>
<accession>A0AAV4KLS2</accession>
<proteinExistence type="predicted"/>
<dbReference type="AlphaFoldDB" id="A0AAV4KLS2"/>
<reference evidence="2 3" key="2">
    <citation type="submission" date="2017-09" db="EMBL/GenBank/DDBJ databases">
        <authorList>
            <person name="Lee N."/>
            <person name="Cho B.-K."/>
        </authorList>
    </citation>
    <scope>NUCLEOTIDE SEQUENCE [LARGE SCALE GENOMIC DNA]</scope>
    <source>
        <strain evidence="2 3">ATCC 19740</strain>
    </source>
</reference>
<evidence type="ECO:0000313" key="2">
    <source>
        <dbReference type="EMBL" id="QEV33292.1"/>
    </source>
</evidence>
<evidence type="ECO:0000313" key="3">
    <source>
        <dbReference type="Proteomes" id="UP000326029"/>
    </source>
</evidence>
<protein>
    <submittedName>
        <fullName evidence="1">Uncharacterized protein</fullName>
    </submittedName>
</protein>
<reference evidence="1" key="3">
    <citation type="submission" date="2023-08" db="EMBL/GenBank/DDBJ databases">
        <authorList>
            <person name="Sun Q."/>
            <person name="Ohkuma M."/>
        </authorList>
    </citation>
    <scope>NUCLEOTIDE SEQUENCE</scope>
    <source>
        <strain evidence="1">JCM 4205</strain>
    </source>
</reference>
<evidence type="ECO:0000313" key="1">
    <source>
        <dbReference type="EMBL" id="GGR37809.1"/>
    </source>
</evidence>
<organism evidence="1 4">
    <name type="scientific">Streptomyces cinereoruber</name>
    <dbReference type="NCBI Taxonomy" id="67260"/>
    <lineage>
        <taxon>Bacteria</taxon>
        <taxon>Bacillati</taxon>
        <taxon>Actinomycetota</taxon>
        <taxon>Actinomycetes</taxon>
        <taxon>Kitasatosporales</taxon>
        <taxon>Streptomycetaceae</taxon>
        <taxon>Streptomyces</taxon>
    </lineage>
</organism>
<keyword evidence="3" id="KW-1185">Reference proteome</keyword>
<dbReference type="Proteomes" id="UP000642014">
    <property type="component" value="Unassembled WGS sequence"/>
</dbReference>
<evidence type="ECO:0000313" key="4">
    <source>
        <dbReference type="Proteomes" id="UP000642014"/>
    </source>
</evidence>
<dbReference type="RefSeq" id="WP_152370276.1">
    <property type="nucleotide sequence ID" value="NZ_BMSJ01000009.1"/>
</dbReference>
<dbReference type="EMBL" id="BMSJ01000009">
    <property type="protein sequence ID" value="GGR37809.1"/>
    <property type="molecule type" value="Genomic_DNA"/>
</dbReference>